<organism evidence="1 2">
    <name type="scientific">Candidozyma auris</name>
    <name type="common">Yeast</name>
    <name type="synonym">Candida auris</name>
    <dbReference type="NCBI Taxonomy" id="498019"/>
    <lineage>
        <taxon>Eukaryota</taxon>
        <taxon>Fungi</taxon>
        <taxon>Dikarya</taxon>
        <taxon>Ascomycota</taxon>
        <taxon>Saccharomycotina</taxon>
        <taxon>Pichiomycetes</taxon>
        <taxon>Metschnikowiaceae</taxon>
        <taxon>Candidozyma</taxon>
    </lineage>
</organism>
<dbReference type="AlphaFoldDB" id="A0A0L0P867"/>
<evidence type="ECO:0000313" key="2">
    <source>
        <dbReference type="Proteomes" id="UP000037122"/>
    </source>
</evidence>
<sequence>MASMVQSNRVLWIGVDDHQGDTSSVAVLFGESLEFFFETVRSDVVGVSNSDLLLFIILFISCHCLQEKWQQQGERTQVHGLEKKDLG</sequence>
<reference evidence="2" key="1">
    <citation type="journal article" date="2015" name="BMC Genomics">
        <title>Draft genome of a commonly misdiagnosed multidrug resistant pathogen Candida auris.</title>
        <authorList>
            <person name="Chatterjee S."/>
            <person name="Alampalli S.V."/>
            <person name="Nageshan R.K."/>
            <person name="Chettiar S.T."/>
            <person name="Joshi S."/>
            <person name="Tatu U.S."/>
        </authorList>
    </citation>
    <scope>NUCLEOTIDE SEQUENCE [LARGE SCALE GENOMIC DNA]</scope>
    <source>
        <strain evidence="2">6684</strain>
    </source>
</reference>
<proteinExistence type="predicted"/>
<gene>
    <name evidence="1" type="ORF">QG37_00357</name>
</gene>
<protein>
    <submittedName>
        <fullName evidence="1">Uncharacterized protein</fullName>
    </submittedName>
</protein>
<dbReference type="VEuPathDB" id="FungiDB:QG37_00357"/>
<dbReference type="EMBL" id="LGST01000003">
    <property type="protein sequence ID" value="KNE02547.1"/>
    <property type="molecule type" value="Genomic_DNA"/>
</dbReference>
<accession>A0A0L0P867</accession>
<dbReference type="Proteomes" id="UP000037122">
    <property type="component" value="Unassembled WGS sequence"/>
</dbReference>
<evidence type="ECO:0000313" key="1">
    <source>
        <dbReference type="EMBL" id="KNE02547.1"/>
    </source>
</evidence>
<comment type="caution">
    <text evidence="1">The sequence shown here is derived from an EMBL/GenBank/DDBJ whole genome shotgun (WGS) entry which is preliminary data.</text>
</comment>
<name>A0A0L0P867_CANAR</name>